<evidence type="ECO:0000256" key="4">
    <source>
        <dbReference type="ARBA" id="ARBA00022792"/>
    </source>
</evidence>
<dbReference type="InterPro" id="IPR039175">
    <property type="entry name" value="TIM22"/>
</dbReference>
<evidence type="ECO:0000256" key="7">
    <source>
        <dbReference type="ARBA" id="ARBA00023136"/>
    </source>
</evidence>
<dbReference type="PANTHER" id="PTHR14110:SF0">
    <property type="entry name" value="MITOCHONDRIAL IMPORT INNER MEMBRANE TRANSLOCASE SUBUNIT TIM22"/>
    <property type="match status" value="1"/>
</dbReference>
<keyword evidence="9" id="KW-0653">Protein transport</keyword>
<feature type="non-terminal residue" evidence="10">
    <location>
        <position position="139"/>
    </location>
</feature>
<dbReference type="RefSeq" id="XP_009057691.1">
    <property type="nucleotide sequence ID" value="XM_009059443.1"/>
</dbReference>
<evidence type="ECO:0000256" key="5">
    <source>
        <dbReference type="ARBA" id="ARBA00022989"/>
    </source>
</evidence>
<evidence type="ECO:0000256" key="6">
    <source>
        <dbReference type="ARBA" id="ARBA00023128"/>
    </source>
</evidence>
<sequence length="139" mass="14411">PLPPKPREELMVQSLFESCIFKATTSCVIGFALGGVFGLFTASIDPASTISPEPLTLKATAREMKARSLSYGKNFAIIGAMFAGTECCLESHRGKSDLLNGTLSGAIVGGVLGVRAGVKAGLISAAGFAAFSTVIDYYL</sequence>
<dbReference type="EMBL" id="KB202237">
    <property type="protein sequence ID" value="ESO91626.1"/>
    <property type="molecule type" value="Genomic_DNA"/>
</dbReference>
<gene>
    <name evidence="10" type="ORF">LOTGIDRAFT_97403</name>
</gene>
<dbReference type="Proteomes" id="UP000030746">
    <property type="component" value="Unassembled WGS sequence"/>
</dbReference>
<keyword evidence="9" id="KW-0811">Translocation</keyword>
<protein>
    <recommendedName>
        <fullName evidence="9">Mitochondrial import inner membrane translocase subunit TIM22</fullName>
    </recommendedName>
</protein>
<dbReference type="GO" id="GO:0030943">
    <property type="term" value="F:mitochondrion targeting sequence binding"/>
    <property type="evidence" value="ECO:0007669"/>
    <property type="project" value="TreeGrafter"/>
</dbReference>
<keyword evidence="11" id="KW-1185">Reference proteome</keyword>
<keyword evidence="7" id="KW-0472">Membrane</keyword>
<comment type="subunit">
    <text evidence="9">Component of the TIM22 complex.</text>
</comment>
<evidence type="ECO:0000256" key="8">
    <source>
        <dbReference type="ARBA" id="ARBA00024713"/>
    </source>
</evidence>
<accession>V4AE59</accession>
<evidence type="ECO:0000256" key="1">
    <source>
        <dbReference type="ARBA" id="ARBA00004448"/>
    </source>
</evidence>
<proteinExistence type="inferred from homology"/>
<comment type="subcellular location">
    <subcellularLocation>
        <location evidence="1 9">Mitochondrion inner membrane</location>
        <topology evidence="1 9">Multi-pass membrane protein</topology>
    </subcellularLocation>
</comment>
<dbReference type="AlphaFoldDB" id="V4AE59"/>
<keyword evidence="9" id="KW-0813">Transport</keyword>
<organism evidence="10 11">
    <name type="scientific">Lottia gigantea</name>
    <name type="common">Giant owl limpet</name>
    <dbReference type="NCBI Taxonomy" id="225164"/>
    <lineage>
        <taxon>Eukaryota</taxon>
        <taxon>Metazoa</taxon>
        <taxon>Spiralia</taxon>
        <taxon>Lophotrochozoa</taxon>
        <taxon>Mollusca</taxon>
        <taxon>Gastropoda</taxon>
        <taxon>Patellogastropoda</taxon>
        <taxon>Lottioidea</taxon>
        <taxon>Lottiidae</taxon>
        <taxon>Lottia</taxon>
    </lineage>
</organism>
<comment type="function">
    <text evidence="8 9">Essential core component of the TIM22 complex, a complex that mediates the import and insertion of multi-pass transmembrane proteins into the mitochondrial inner membrane. In the TIM22 complex, it constitutes the voltage-activated and signal-gated channel. Forms a twin-pore translocase that uses the membrane potential as external driving force in 2 voltage-dependent steps.</text>
</comment>
<evidence type="ECO:0000256" key="2">
    <source>
        <dbReference type="ARBA" id="ARBA00008444"/>
    </source>
</evidence>
<dbReference type="OrthoDB" id="75343at2759"/>
<dbReference type="HOGENOM" id="CLU_091077_1_0_1"/>
<reference evidence="10 11" key="1">
    <citation type="journal article" date="2013" name="Nature">
        <title>Insights into bilaterian evolution from three spiralian genomes.</title>
        <authorList>
            <person name="Simakov O."/>
            <person name="Marletaz F."/>
            <person name="Cho S.J."/>
            <person name="Edsinger-Gonzales E."/>
            <person name="Havlak P."/>
            <person name="Hellsten U."/>
            <person name="Kuo D.H."/>
            <person name="Larsson T."/>
            <person name="Lv J."/>
            <person name="Arendt D."/>
            <person name="Savage R."/>
            <person name="Osoegawa K."/>
            <person name="de Jong P."/>
            <person name="Grimwood J."/>
            <person name="Chapman J.A."/>
            <person name="Shapiro H."/>
            <person name="Aerts A."/>
            <person name="Otillar R.P."/>
            <person name="Terry A.Y."/>
            <person name="Boore J.L."/>
            <person name="Grigoriev I.V."/>
            <person name="Lindberg D.R."/>
            <person name="Seaver E.C."/>
            <person name="Weisblat D.A."/>
            <person name="Putnam N.H."/>
            <person name="Rokhsar D.S."/>
        </authorList>
    </citation>
    <scope>NUCLEOTIDE SEQUENCE [LARGE SCALE GENOMIC DNA]</scope>
</reference>
<name>V4AE59_LOTGI</name>
<feature type="non-terminal residue" evidence="10">
    <location>
        <position position="1"/>
    </location>
</feature>
<dbReference type="PANTHER" id="PTHR14110">
    <property type="entry name" value="MITOCHONDRIAL IMPORT INNER MEMBRANE TRANSLOCASE SUBUNIT TIM22"/>
    <property type="match status" value="1"/>
</dbReference>
<evidence type="ECO:0000313" key="11">
    <source>
        <dbReference type="Proteomes" id="UP000030746"/>
    </source>
</evidence>
<keyword evidence="4 9" id="KW-0999">Mitochondrion inner membrane</keyword>
<dbReference type="GO" id="GO:0045039">
    <property type="term" value="P:protein insertion into mitochondrial inner membrane"/>
    <property type="evidence" value="ECO:0007669"/>
    <property type="project" value="UniProtKB-UniRule"/>
</dbReference>
<keyword evidence="5" id="KW-1133">Transmembrane helix</keyword>
<dbReference type="GeneID" id="20253158"/>
<evidence type="ECO:0000256" key="3">
    <source>
        <dbReference type="ARBA" id="ARBA00022692"/>
    </source>
</evidence>
<keyword evidence="3" id="KW-0812">Transmembrane</keyword>
<evidence type="ECO:0000256" key="9">
    <source>
        <dbReference type="RuleBase" id="RU367038"/>
    </source>
</evidence>
<dbReference type="STRING" id="225164.V4AE59"/>
<keyword evidence="6 9" id="KW-0496">Mitochondrion</keyword>
<dbReference type="OMA" id="VNPNMAD"/>
<dbReference type="Pfam" id="PF02466">
    <property type="entry name" value="Tim17"/>
    <property type="match status" value="1"/>
</dbReference>
<dbReference type="CTD" id="20253158"/>
<evidence type="ECO:0000313" key="10">
    <source>
        <dbReference type="EMBL" id="ESO91626.1"/>
    </source>
</evidence>
<dbReference type="GO" id="GO:0042721">
    <property type="term" value="C:TIM22 mitochondrial import inner membrane insertion complex"/>
    <property type="evidence" value="ECO:0007669"/>
    <property type="project" value="UniProtKB-UniRule"/>
</dbReference>
<dbReference type="KEGG" id="lgi:LOTGIDRAFT_97403"/>
<comment type="similarity">
    <text evidence="2 9">Belongs to the Tim17/Tim22/Tim23 family.</text>
</comment>
<dbReference type="GO" id="GO:0008320">
    <property type="term" value="F:protein transmembrane transporter activity"/>
    <property type="evidence" value="ECO:0007669"/>
    <property type="project" value="UniProtKB-UniRule"/>
</dbReference>